<dbReference type="Proteomes" id="UP001163603">
    <property type="component" value="Chromosome 8"/>
</dbReference>
<reference evidence="2" key="1">
    <citation type="journal article" date="2023" name="G3 (Bethesda)">
        <title>Genome assembly and association tests identify interacting loci associated with vigor, precocity, and sex in interspecific pistachio rootstocks.</title>
        <authorList>
            <person name="Palmer W."/>
            <person name="Jacygrad E."/>
            <person name="Sagayaradj S."/>
            <person name="Cavanaugh K."/>
            <person name="Han R."/>
            <person name="Bertier L."/>
            <person name="Beede B."/>
            <person name="Kafkas S."/>
            <person name="Golino D."/>
            <person name="Preece J."/>
            <person name="Michelmore R."/>
        </authorList>
    </citation>
    <scope>NUCLEOTIDE SEQUENCE [LARGE SCALE GENOMIC DNA]</scope>
</reference>
<organism evidence="1 2">
    <name type="scientific">Pistacia integerrima</name>
    <dbReference type="NCBI Taxonomy" id="434235"/>
    <lineage>
        <taxon>Eukaryota</taxon>
        <taxon>Viridiplantae</taxon>
        <taxon>Streptophyta</taxon>
        <taxon>Embryophyta</taxon>
        <taxon>Tracheophyta</taxon>
        <taxon>Spermatophyta</taxon>
        <taxon>Magnoliopsida</taxon>
        <taxon>eudicotyledons</taxon>
        <taxon>Gunneridae</taxon>
        <taxon>Pentapetalae</taxon>
        <taxon>rosids</taxon>
        <taxon>malvids</taxon>
        <taxon>Sapindales</taxon>
        <taxon>Anacardiaceae</taxon>
        <taxon>Pistacia</taxon>
    </lineage>
</organism>
<sequence>MEMGYSILEASPFTKFPCFGLACHLGVLANLPTIGIGKNLHHVDGLTHTTVRQLLEAKENSDADIITLKGRTGFVWGVAMRSTPDTLKPIFISIGHRISLDTAVLIVKMTCKYRVPEPIRQVIKYLVLFSAVNPVSFF</sequence>
<evidence type="ECO:0000313" key="2">
    <source>
        <dbReference type="Proteomes" id="UP001163603"/>
    </source>
</evidence>
<gene>
    <name evidence="1" type="ORF">Pint_12675</name>
</gene>
<proteinExistence type="predicted"/>
<keyword evidence="2" id="KW-1185">Reference proteome</keyword>
<dbReference type="EMBL" id="CM047743">
    <property type="protein sequence ID" value="KAJ0031569.1"/>
    <property type="molecule type" value="Genomic_DNA"/>
</dbReference>
<protein>
    <submittedName>
        <fullName evidence="1">Uncharacterized protein</fullName>
    </submittedName>
</protein>
<evidence type="ECO:0000313" key="1">
    <source>
        <dbReference type="EMBL" id="KAJ0031569.1"/>
    </source>
</evidence>
<comment type="caution">
    <text evidence="1">The sequence shown here is derived from an EMBL/GenBank/DDBJ whole genome shotgun (WGS) entry which is preliminary data.</text>
</comment>
<name>A0ACC0Y9A2_9ROSI</name>
<accession>A0ACC0Y9A2</accession>